<dbReference type="AlphaFoldDB" id="A0A0F9TSB7"/>
<accession>A0A0F9TSB7</accession>
<sequence length="139" mass="15557">MDINEIQEYLNEQYLDLRLNTQHKSMPVEVPDVIEIIGRIQYGFFVEEHGASTGVIDARVKEHLGHLIDLAQHSLDMLKIKTGIKQEILGVQAVLVEGGEYWVSETDYVTLLNQGGEGSQSAASMEFGGKPIKYHMLLS</sequence>
<organism evidence="1">
    <name type="scientific">marine sediment metagenome</name>
    <dbReference type="NCBI Taxonomy" id="412755"/>
    <lineage>
        <taxon>unclassified sequences</taxon>
        <taxon>metagenomes</taxon>
        <taxon>ecological metagenomes</taxon>
    </lineage>
</organism>
<comment type="caution">
    <text evidence="1">The sequence shown here is derived from an EMBL/GenBank/DDBJ whole genome shotgun (WGS) entry which is preliminary data.</text>
</comment>
<evidence type="ECO:0000313" key="1">
    <source>
        <dbReference type="EMBL" id="KKN77837.1"/>
    </source>
</evidence>
<protein>
    <submittedName>
        <fullName evidence="1">Uncharacterized protein</fullName>
    </submittedName>
</protein>
<proteinExistence type="predicted"/>
<reference evidence="1" key="1">
    <citation type="journal article" date="2015" name="Nature">
        <title>Complex archaea that bridge the gap between prokaryotes and eukaryotes.</title>
        <authorList>
            <person name="Spang A."/>
            <person name="Saw J.H."/>
            <person name="Jorgensen S.L."/>
            <person name="Zaremba-Niedzwiedzka K."/>
            <person name="Martijn J."/>
            <person name="Lind A.E."/>
            <person name="van Eijk R."/>
            <person name="Schleper C."/>
            <person name="Guy L."/>
            <person name="Ettema T.J."/>
        </authorList>
    </citation>
    <scope>NUCLEOTIDE SEQUENCE</scope>
</reference>
<dbReference type="EMBL" id="LAZR01000272">
    <property type="protein sequence ID" value="KKN77837.1"/>
    <property type="molecule type" value="Genomic_DNA"/>
</dbReference>
<name>A0A0F9TSB7_9ZZZZ</name>
<gene>
    <name evidence="1" type="ORF">LCGC14_0355740</name>
</gene>